<dbReference type="AlphaFoldDB" id="A0A2T7UT17"/>
<keyword evidence="2" id="KW-1185">Reference proteome</keyword>
<evidence type="ECO:0000313" key="1">
    <source>
        <dbReference type="EMBL" id="PVE47759.1"/>
    </source>
</evidence>
<comment type="caution">
    <text evidence="1">The sequence shown here is derived from an EMBL/GenBank/DDBJ whole genome shotgun (WGS) entry which is preliminary data.</text>
</comment>
<accession>A0A2T7UT17</accession>
<reference evidence="1 2" key="1">
    <citation type="journal article" date="2011" name="Syst. Appl. Microbiol.">
        <title>Defluviimonas denitrificans gen. nov., sp. nov., and Pararhodobacter aggregans gen. nov., sp. nov., non-phototrophic Rhodobacteraceae from the biofilter of a marine aquaculture.</title>
        <authorList>
            <person name="Foesel B.U."/>
            <person name="Drake H.L."/>
            <person name="Schramm A."/>
        </authorList>
    </citation>
    <scope>NUCLEOTIDE SEQUENCE [LARGE SCALE GENOMIC DNA]</scope>
    <source>
        <strain evidence="1 2">D1-19</strain>
    </source>
</reference>
<evidence type="ECO:0000313" key="2">
    <source>
        <dbReference type="Proteomes" id="UP000244810"/>
    </source>
</evidence>
<dbReference type="EMBL" id="QDDR01000004">
    <property type="protein sequence ID" value="PVE47759.1"/>
    <property type="molecule type" value="Genomic_DNA"/>
</dbReference>
<name>A0A2T7UT17_9RHOB</name>
<protein>
    <submittedName>
        <fullName evidence="1">Uncharacterized protein</fullName>
    </submittedName>
</protein>
<organism evidence="1 2">
    <name type="scientific">Pararhodobacter aggregans</name>
    <dbReference type="NCBI Taxonomy" id="404875"/>
    <lineage>
        <taxon>Bacteria</taxon>
        <taxon>Pseudomonadati</taxon>
        <taxon>Pseudomonadota</taxon>
        <taxon>Alphaproteobacteria</taxon>
        <taxon>Rhodobacterales</taxon>
        <taxon>Paracoccaceae</taxon>
        <taxon>Pararhodobacter</taxon>
    </lineage>
</organism>
<sequence length="116" mass="12178">MARVTYEAQVAPLVCALPHVADKNVFALKGGAAGTGQNALPAEATGRGAVAAGQTESVAPRHRLTRIWQLLPFPQRLMRGACGIFVPTASIAGQAQGNKARSRRSRLGRAFCVLVT</sequence>
<gene>
    <name evidence="1" type="ORF">DDE23_09990</name>
</gene>
<proteinExistence type="predicted"/>
<dbReference type="Proteomes" id="UP000244810">
    <property type="component" value="Unassembled WGS sequence"/>
</dbReference>